<gene>
    <name evidence="2" type="ORF">AN221_44125</name>
</gene>
<organism evidence="2 3">
    <name type="scientific">Streptomyces nanshensis</name>
    <dbReference type="NCBI Taxonomy" id="518642"/>
    <lineage>
        <taxon>Bacteria</taxon>
        <taxon>Bacillati</taxon>
        <taxon>Actinomycetota</taxon>
        <taxon>Actinomycetes</taxon>
        <taxon>Kitasatosporales</taxon>
        <taxon>Streptomycetaceae</taxon>
        <taxon>Streptomyces</taxon>
    </lineage>
</organism>
<dbReference type="EMBL" id="LJGZ01000114">
    <property type="protein sequence ID" value="OEV14804.1"/>
    <property type="molecule type" value="Genomic_DNA"/>
</dbReference>
<proteinExistence type="predicted"/>
<name>A0A1E7LF99_9ACTN</name>
<comment type="caution">
    <text evidence="2">The sequence shown here is derived from an EMBL/GenBank/DDBJ whole genome shotgun (WGS) entry which is preliminary data.</text>
</comment>
<reference evidence="2 3" key="1">
    <citation type="journal article" date="2016" name="Front. Microbiol.">
        <title>Comparative Genomics Analysis of Streptomyces Species Reveals Their Adaptation to the Marine Environment and Their Diversity at the Genomic Level.</title>
        <authorList>
            <person name="Tian X."/>
            <person name="Zhang Z."/>
            <person name="Yang T."/>
            <person name="Chen M."/>
            <person name="Li J."/>
            <person name="Chen F."/>
            <person name="Yang J."/>
            <person name="Li W."/>
            <person name="Zhang B."/>
            <person name="Zhang Z."/>
            <person name="Wu J."/>
            <person name="Zhang C."/>
            <person name="Long L."/>
            <person name="Xiao J."/>
        </authorList>
    </citation>
    <scope>NUCLEOTIDE SEQUENCE [LARGE SCALE GENOMIC DNA]</scope>
    <source>
        <strain evidence="2 3">SCSIO M10372</strain>
    </source>
</reference>
<feature type="region of interest" description="Disordered" evidence="1">
    <location>
        <begin position="40"/>
        <end position="76"/>
    </location>
</feature>
<evidence type="ECO:0000313" key="2">
    <source>
        <dbReference type="EMBL" id="OEV14804.1"/>
    </source>
</evidence>
<dbReference type="AlphaFoldDB" id="A0A1E7LF99"/>
<sequence>MQMFQKVRNVNEDEAAEAIRSLIKDMKELSGALETAQKTIENLQSSDDTRKNDVSEVEERLHSLENPPKDPKEWSEASWSALLGDNFVENHASVSQQWLYSSLQGVKLDPTLITLAPDLVKIGPTGIEILGVNVTPNIESFTTERVRAVFSRRTGRNSQDDSDSSGEGSGAPAGDDRRLQRIAQGLTNVRDRTRNTNIRVNRLESSVSALRGRTTRHDTAIRGLLQGQRGTASASRREVAGRRSTAEGRRQRGVLGGPTRAAQDAARLRQLESALRAVEDRSRALERAL</sequence>
<evidence type="ECO:0000256" key="1">
    <source>
        <dbReference type="SAM" id="MobiDB-lite"/>
    </source>
</evidence>
<dbReference type="Proteomes" id="UP000175971">
    <property type="component" value="Unassembled WGS sequence"/>
</dbReference>
<keyword evidence="3" id="KW-1185">Reference proteome</keyword>
<feature type="compositionally biased region" description="Basic and acidic residues" evidence="1">
    <location>
        <begin position="47"/>
        <end position="75"/>
    </location>
</feature>
<feature type="region of interest" description="Disordered" evidence="1">
    <location>
        <begin position="150"/>
        <end position="179"/>
    </location>
</feature>
<feature type="region of interest" description="Disordered" evidence="1">
    <location>
        <begin position="227"/>
        <end position="262"/>
    </location>
</feature>
<evidence type="ECO:0000313" key="3">
    <source>
        <dbReference type="Proteomes" id="UP000175971"/>
    </source>
</evidence>
<protein>
    <submittedName>
        <fullName evidence="2">Uncharacterized protein</fullName>
    </submittedName>
</protein>
<feature type="compositionally biased region" description="Basic and acidic residues" evidence="1">
    <location>
        <begin position="235"/>
        <end position="250"/>
    </location>
</feature>
<accession>A0A1E7LF99</accession>